<dbReference type="Pfam" id="PF08540">
    <property type="entry name" value="HMG_CoA_synt_C"/>
    <property type="match status" value="1"/>
</dbReference>
<dbReference type="InterPro" id="IPR000590">
    <property type="entry name" value="HMG_CoA_synt_AS"/>
</dbReference>
<comment type="function">
    <text evidence="5">Catalyzes the condensation of acetyl-CoA with acetoacetyl-CoA to form HMG-CoA.</text>
</comment>
<comment type="similarity">
    <text evidence="1 5">Belongs to the thiolase-like superfamily. HMG-CoA synthase family.</text>
</comment>
<evidence type="ECO:0000313" key="8">
    <source>
        <dbReference type="EMBL" id="KAF9485453.1"/>
    </source>
</evidence>
<keyword evidence="9" id="KW-1185">Reference proteome</keyword>
<evidence type="ECO:0000256" key="4">
    <source>
        <dbReference type="PIRSR" id="PIRSR610122-2"/>
    </source>
</evidence>
<dbReference type="OrthoDB" id="1269963at2759"/>
<dbReference type="InterPro" id="IPR013528">
    <property type="entry name" value="HMG_CoA_synth_N"/>
</dbReference>
<dbReference type="EMBL" id="MU155135">
    <property type="protein sequence ID" value="KAF9485453.1"/>
    <property type="molecule type" value="Genomic_DNA"/>
</dbReference>
<sequence length="477" mass="51677">MTIPMNAPAAVDVEIPRPKDVGVLAMDVYFPRRCISEADLEVFDGVSKGKYTIGLGQEYMAWPDDREDINSFALNAVSGLLEKFNIDPKSIGRIEVGTETIIDKSKSVKTTLMDLFAESGNFDIEGIDSKNACYGGTAALFNAINWIESSSWDGRNAIVVSGDIAIYAEGAARPAGGAGACSMLIGPNAPVVFEPIHGTYMANTYDFYKPNLSSEYPEVDGPVSVVTYVAALDAAYASFREKTVKAAKRAQLSGHATEKAADTLFSLEDVDYAIFHSPYGKQAVKGHARLLFSDFVANPKAPHFANIPDPETHLAHTHAASLTDKNVEKTFVAASKASFAKKTDPGMACSRRLGNMYTASLYGCLASLLASVEPSTLQGKRVSLFSFGSGCASSFWTARIKGDVSAIQEKMDLLNRLAQMKVVPCQEFVDALALREKNHNAVNYTPEGSVDNIWPGSYYLESVDAKYRRKYVRAPIA</sequence>
<reference evidence="8" key="1">
    <citation type="submission" date="2020-11" db="EMBL/GenBank/DDBJ databases">
        <authorList>
            <consortium name="DOE Joint Genome Institute"/>
            <person name="Ahrendt S."/>
            <person name="Riley R."/>
            <person name="Andreopoulos W."/>
            <person name="Labutti K."/>
            <person name="Pangilinan J."/>
            <person name="Ruiz-Duenas F.J."/>
            <person name="Barrasa J.M."/>
            <person name="Sanchez-Garcia M."/>
            <person name="Camarero S."/>
            <person name="Miyauchi S."/>
            <person name="Serrano A."/>
            <person name="Linde D."/>
            <person name="Babiker R."/>
            <person name="Drula E."/>
            <person name="Ayuso-Fernandez I."/>
            <person name="Pacheco R."/>
            <person name="Padilla G."/>
            <person name="Ferreira P."/>
            <person name="Barriuso J."/>
            <person name="Kellner H."/>
            <person name="Castanera R."/>
            <person name="Alfaro M."/>
            <person name="Ramirez L."/>
            <person name="Pisabarro A.G."/>
            <person name="Kuo A."/>
            <person name="Tritt A."/>
            <person name="Lipzen A."/>
            <person name="He G."/>
            <person name="Yan M."/>
            <person name="Ng V."/>
            <person name="Cullen D."/>
            <person name="Martin F."/>
            <person name="Rosso M.-N."/>
            <person name="Henrissat B."/>
            <person name="Hibbett D."/>
            <person name="Martinez A.T."/>
            <person name="Grigoriev I.V."/>
        </authorList>
    </citation>
    <scope>NUCLEOTIDE SEQUENCE</scope>
    <source>
        <strain evidence="8">CIRM-BRFM 674</strain>
    </source>
</reference>
<proteinExistence type="inferred from homology"/>
<feature type="domain" description="Hydroxymethylglutaryl-coenzyme A synthase N-terminal" evidence="6">
    <location>
        <begin position="17"/>
        <end position="190"/>
    </location>
</feature>
<dbReference type="AlphaFoldDB" id="A0A9P6D792"/>
<feature type="domain" description="Hydroxymethylglutaryl-coenzyme A synthase C-terminal" evidence="7">
    <location>
        <begin position="191"/>
        <end position="472"/>
    </location>
</feature>
<dbReference type="InterPro" id="IPR013746">
    <property type="entry name" value="HMG_CoA_synt_C_dom"/>
</dbReference>
<evidence type="ECO:0000256" key="1">
    <source>
        <dbReference type="ARBA" id="ARBA00007061"/>
    </source>
</evidence>
<gene>
    <name evidence="8" type="ORF">BDN70DRAFT_871101</name>
</gene>
<feature type="binding site" evidence="4">
    <location>
        <position position="224"/>
    </location>
    <ligand>
        <name>CoA</name>
        <dbReference type="ChEBI" id="CHEBI:57287"/>
    </ligand>
</feature>
<dbReference type="Gene3D" id="3.40.47.10">
    <property type="match status" value="1"/>
</dbReference>
<feature type="active site" description="Proton donor/acceptor" evidence="3">
    <location>
        <position position="99"/>
    </location>
</feature>
<dbReference type="GO" id="GO:0006696">
    <property type="term" value="P:ergosterol biosynthetic process"/>
    <property type="evidence" value="ECO:0007669"/>
    <property type="project" value="TreeGrafter"/>
</dbReference>
<evidence type="ECO:0000256" key="3">
    <source>
        <dbReference type="PIRSR" id="PIRSR610122-1"/>
    </source>
</evidence>
<dbReference type="SUPFAM" id="SSF53901">
    <property type="entry name" value="Thiolase-like"/>
    <property type="match status" value="2"/>
</dbReference>
<feature type="binding site" evidence="4">
    <location>
        <position position="281"/>
    </location>
    <ligand>
        <name>CoA</name>
        <dbReference type="ChEBI" id="CHEBI:57287"/>
    </ligand>
</feature>
<dbReference type="EC" id="2.3.3.10" evidence="5"/>
<dbReference type="GO" id="GO:0006084">
    <property type="term" value="P:acetyl-CoA metabolic process"/>
    <property type="evidence" value="ECO:0007669"/>
    <property type="project" value="InterPro"/>
</dbReference>
<organism evidence="8 9">
    <name type="scientific">Pholiota conissans</name>
    <dbReference type="NCBI Taxonomy" id="109636"/>
    <lineage>
        <taxon>Eukaryota</taxon>
        <taxon>Fungi</taxon>
        <taxon>Dikarya</taxon>
        <taxon>Basidiomycota</taxon>
        <taxon>Agaricomycotina</taxon>
        <taxon>Agaricomycetes</taxon>
        <taxon>Agaricomycetidae</taxon>
        <taxon>Agaricales</taxon>
        <taxon>Agaricineae</taxon>
        <taxon>Strophariaceae</taxon>
        <taxon>Pholiota</taxon>
    </lineage>
</organism>
<accession>A0A9P6D792</accession>
<dbReference type="CDD" id="cd00827">
    <property type="entry name" value="init_cond_enzymes"/>
    <property type="match status" value="1"/>
</dbReference>
<evidence type="ECO:0000259" key="7">
    <source>
        <dbReference type="Pfam" id="PF08540"/>
    </source>
</evidence>
<dbReference type="GO" id="GO:0004421">
    <property type="term" value="F:hydroxymethylglutaryl-CoA synthase activity"/>
    <property type="evidence" value="ECO:0007669"/>
    <property type="project" value="UniProtKB-EC"/>
</dbReference>
<name>A0A9P6D792_9AGAR</name>
<evidence type="ECO:0000259" key="6">
    <source>
        <dbReference type="Pfam" id="PF01154"/>
    </source>
</evidence>
<evidence type="ECO:0000313" key="9">
    <source>
        <dbReference type="Proteomes" id="UP000807469"/>
    </source>
</evidence>
<comment type="caution">
    <text evidence="8">The sequence shown here is derived from an EMBL/GenBank/DDBJ whole genome shotgun (WGS) entry which is preliminary data.</text>
</comment>
<dbReference type="PANTHER" id="PTHR43323:SF2">
    <property type="entry name" value="HYDROXYMETHYLGLUTARYL-COA SYNTHASE"/>
    <property type="match status" value="1"/>
</dbReference>
<dbReference type="FunFam" id="3.40.47.10:FF:000008">
    <property type="entry name" value="3-hydroxy-3-methylglutaryl coenzyme A synthase"/>
    <property type="match status" value="1"/>
</dbReference>
<dbReference type="InterPro" id="IPR010122">
    <property type="entry name" value="HMG_CoA_synthase_euk"/>
</dbReference>
<feature type="active site" description="Acyl-thioester intermediate" evidence="3">
    <location>
        <position position="133"/>
    </location>
</feature>
<dbReference type="NCBIfam" id="TIGR01833">
    <property type="entry name" value="HMG-CoA-S_euk"/>
    <property type="match status" value="1"/>
</dbReference>
<feature type="binding site" evidence="4">
    <location>
        <position position="285"/>
    </location>
    <ligand>
        <name>CoA</name>
        <dbReference type="ChEBI" id="CHEBI:57287"/>
    </ligand>
</feature>
<evidence type="ECO:0000256" key="2">
    <source>
        <dbReference type="ARBA" id="ARBA00022679"/>
    </source>
</evidence>
<dbReference type="InterPro" id="IPR016039">
    <property type="entry name" value="Thiolase-like"/>
</dbReference>
<dbReference type="GO" id="GO:0010142">
    <property type="term" value="P:farnesyl diphosphate biosynthetic process, mevalonate pathway"/>
    <property type="evidence" value="ECO:0007669"/>
    <property type="project" value="InterPro"/>
</dbReference>
<feature type="active site" description="Proton donor/acceptor" evidence="3">
    <location>
        <position position="276"/>
    </location>
</feature>
<dbReference type="Proteomes" id="UP000807469">
    <property type="component" value="Unassembled WGS sequence"/>
</dbReference>
<protein>
    <recommendedName>
        <fullName evidence="5">Hydroxymethylglutaryl-CoA synthase</fullName>
        <shortName evidence="5">HMG-CoA synthase</shortName>
        <ecNumber evidence="5">2.3.3.10</ecNumber>
    </recommendedName>
    <alternativeName>
        <fullName evidence="5">3-hydroxy-3-methylglutaryl coenzyme A synthase</fullName>
    </alternativeName>
</protein>
<dbReference type="Pfam" id="PF01154">
    <property type="entry name" value="HMG_CoA_synt_N"/>
    <property type="match status" value="1"/>
</dbReference>
<comment type="catalytic activity">
    <reaction evidence="5">
        <text>acetoacetyl-CoA + acetyl-CoA + H2O = (3S)-3-hydroxy-3-methylglutaryl-CoA + CoA + H(+)</text>
        <dbReference type="Rhea" id="RHEA:10188"/>
        <dbReference type="ChEBI" id="CHEBI:15377"/>
        <dbReference type="ChEBI" id="CHEBI:15378"/>
        <dbReference type="ChEBI" id="CHEBI:43074"/>
        <dbReference type="ChEBI" id="CHEBI:57286"/>
        <dbReference type="ChEBI" id="CHEBI:57287"/>
        <dbReference type="ChEBI" id="CHEBI:57288"/>
        <dbReference type="EC" id="2.3.3.10"/>
    </reaction>
</comment>
<dbReference type="PANTHER" id="PTHR43323">
    <property type="entry name" value="3-HYDROXY-3-METHYLGLUTARYL COENZYME A SYNTHASE"/>
    <property type="match status" value="1"/>
</dbReference>
<keyword evidence="2 5" id="KW-0808">Transferase</keyword>
<evidence type="ECO:0000256" key="5">
    <source>
        <dbReference type="RuleBase" id="RU364071"/>
    </source>
</evidence>
<dbReference type="PROSITE" id="PS01226">
    <property type="entry name" value="HMG_COA_SYNTHASE"/>
    <property type="match status" value="1"/>
</dbReference>